<evidence type="ECO:0000313" key="3">
    <source>
        <dbReference type="Proteomes" id="UP000230069"/>
    </source>
</evidence>
<accession>A0A2G5CRM3</accession>
<dbReference type="OrthoDB" id="974159at2759"/>
<dbReference type="FunCoup" id="A0A2G5CRM3">
    <property type="interactions" value="898"/>
</dbReference>
<dbReference type="AlphaFoldDB" id="A0A2G5CRM3"/>
<feature type="coiled-coil region" evidence="1">
    <location>
        <begin position="92"/>
        <end position="119"/>
    </location>
</feature>
<name>A0A2G5CRM3_AQUCA</name>
<evidence type="ECO:0000313" key="2">
    <source>
        <dbReference type="EMBL" id="PIA33889.1"/>
    </source>
</evidence>
<proteinExistence type="predicted"/>
<organism evidence="2 3">
    <name type="scientific">Aquilegia coerulea</name>
    <name type="common">Rocky mountain columbine</name>
    <dbReference type="NCBI Taxonomy" id="218851"/>
    <lineage>
        <taxon>Eukaryota</taxon>
        <taxon>Viridiplantae</taxon>
        <taxon>Streptophyta</taxon>
        <taxon>Embryophyta</taxon>
        <taxon>Tracheophyta</taxon>
        <taxon>Spermatophyta</taxon>
        <taxon>Magnoliopsida</taxon>
        <taxon>Ranunculales</taxon>
        <taxon>Ranunculaceae</taxon>
        <taxon>Thalictroideae</taxon>
        <taxon>Aquilegia</taxon>
    </lineage>
</organism>
<reference evidence="2 3" key="1">
    <citation type="submission" date="2017-09" db="EMBL/GenBank/DDBJ databases">
        <title>WGS assembly of Aquilegia coerulea Goldsmith.</title>
        <authorList>
            <person name="Hodges S."/>
            <person name="Kramer E."/>
            <person name="Nordborg M."/>
            <person name="Tomkins J."/>
            <person name="Borevitz J."/>
            <person name="Derieg N."/>
            <person name="Yan J."/>
            <person name="Mihaltcheva S."/>
            <person name="Hayes R.D."/>
            <person name="Rokhsar D."/>
        </authorList>
    </citation>
    <scope>NUCLEOTIDE SEQUENCE [LARGE SCALE GENOMIC DNA]</scope>
    <source>
        <strain evidence="3">cv. Goldsmith</strain>
    </source>
</reference>
<evidence type="ECO:0000256" key="1">
    <source>
        <dbReference type="SAM" id="Coils"/>
    </source>
</evidence>
<dbReference type="STRING" id="218851.A0A2G5CRM3"/>
<sequence length="365" mass="42093">MISLKTLKPQHYYKLLKHQNPLLITQTFFKLNEFVLKVESNSVLPTSFTQRRGFTSEEHDLMKRGMKKMKSLDVLFKEAVGLNEKIEGESGDSEEEEEDNELKKKLKKIEKEVRMMKGNVKEKGKKKNTLKKKKKETVLVEKEKSVAGLYTLFKSIPKKAHSLLAENDDCEKKQEGKEFSIKLRPMKELSPELISLVKLLVEEGYLNDANFLPRTKEFDLDCFSTLYSRGFVKARAERLGKDHPEITKCLSEIEIKRLALFGCPSVEKKTAFAAKRLRSYFDIQEDIVCRACKLNSSCKVKFHTVGKKYDTMDLADVMKILTLYSLELVPSELTIPDETKESINILLKQVVDHFQQSLIELKCLP</sequence>
<protein>
    <submittedName>
        <fullName evidence="2">Uncharacterized protein</fullName>
    </submittedName>
</protein>
<gene>
    <name evidence="2" type="ORF">AQUCO_03900028v1</name>
</gene>
<keyword evidence="1" id="KW-0175">Coiled coil</keyword>
<keyword evidence="3" id="KW-1185">Reference proteome</keyword>
<dbReference type="InParanoid" id="A0A2G5CRM3"/>
<dbReference type="EMBL" id="KZ305056">
    <property type="protein sequence ID" value="PIA33889.1"/>
    <property type="molecule type" value="Genomic_DNA"/>
</dbReference>
<dbReference type="Proteomes" id="UP000230069">
    <property type="component" value="Unassembled WGS sequence"/>
</dbReference>